<dbReference type="GeneID" id="18797708"/>
<protein>
    <recommendedName>
        <fullName evidence="3">DUF6534 domain-containing protein</fullName>
    </recommendedName>
</protein>
<evidence type="ECO:0000259" key="3">
    <source>
        <dbReference type="Pfam" id="PF20152"/>
    </source>
</evidence>
<dbReference type="EMBL" id="JH687399">
    <property type="protein sequence ID" value="EIM80112.1"/>
    <property type="molecule type" value="Genomic_DNA"/>
</dbReference>
<name>R7S0N8_STEHR</name>
<organism evidence="4 5">
    <name type="scientific">Stereum hirsutum (strain FP-91666)</name>
    <name type="common">White-rot fungus</name>
    <dbReference type="NCBI Taxonomy" id="721885"/>
    <lineage>
        <taxon>Eukaryota</taxon>
        <taxon>Fungi</taxon>
        <taxon>Dikarya</taxon>
        <taxon>Basidiomycota</taxon>
        <taxon>Agaricomycotina</taxon>
        <taxon>Agaricomycetes</taxon>
        <taxon>Russulales</taxon>
        <taxon>Stereaceae</taxon>
        <taxon>Stereum</taxon>
    </lineage>
</organism>
<feature type="transmembrane region" description="Helical" evidence="2">
    <location>
        <begin position="106"/>
        <end position="126"/>
    </location>
</feature>
<dbReference type="Proteomes" id="UP000053927">
    <property type="component" value="Unassembled WGS sequence"/>
</dbReference>
<accession>R7S0N8</accession>
<feature type="transmembrane region" description="Helical" evidence="2">
    <location>
        <begin position="176"/>
        <end position="195"/>
    </location>
</feature>
<keyword evidence="2" id="KW-0812">Transmembrane</keyword>
<dbReference type="PANTHER" id="PTHR40465">
    <property type="entry name" value="CHROMOSOME 1, WHOLE GENOME SHOTGUN SEQUENCE"/>
    <property type="match status" value="1"/>
</dbReference>
<keyword evidence="2" id="KW-0472">Membrane</keyword>
<keyword evidence="2" id="KW-1133">Transmembrane helix</keyword>
<dbReference type="InterPro" id="IPR045339">
    <property type="entry name" value="DUF6534"/>
</dbReference>
<reference evidence="5" key="1">
    <citation type="journal article" date="2012" name="Science">
        <title>The Paleozoic origin of enzymatic lignin decomposition reconstructed from 31 fungal genomes.</title>
        <authorList>
            <person name="Floudas D."/>
            <person name="Binder M."/>
            <person name="Riley R."/>
            <person name="Barry K."/>
            <person name="Blanchette R.A."/>
            <person name="Henrissat B."/>
            <person name="Martinez A.T."/>
            <person name="Otillar R."/>
            <person name="Spatafora J.W."/>
            <person name="Yadav J.S."/>
            <person name="Aerts A."/>
            <person name="Benoit I."/>
            <person name="Boyd A."/>
            <person name="Carlson A."/>
            <person name="Copeland A."/>
            <person name="Coutinho P.M."/>
            <person name="de Vries R.P."/>
            <person name="Ferreira P."/>
            <person name="Findley K."/>
            <person name="Foster B."/>
            <person name="Gaskell J."/>
            <person name="Glotzer D."/>
            <person name="Gorecki P."/>
            <person name="Heitman J."/>
            <person name="Hesse C."/>
            <person name="Hori C."/>
            <person name="Igarashi K."/>
            <person name="Jurgens J.A."/>
            <person name="Kallen N."/>
            <person name="Kersten P."/>
            <person name="Kohler A."/>
            <person name="Kuees U."/>
            <person name="Kumar T.K.A."/>
            <person name="Kuo A."/>
            <person name="LaButti K."/>
            <person name="Larrondo L.F."/>
            <person name="Lindquist E."/>
            <person name="Ling A."/>
            <person name="Lombard V."/>
            <person name="Lucas S."/>
            <person name="Lundell T."/>
            <person name="Martin R."/>
            <person name="McLaughlin D.J."/>
            <person name="Morgenstern I."/>
            <person name="Morin E."/>
            <person name="Murat C."/>
            <person name="Nagy L.G."/>
            <person name="Nolan M."/>
            <person name="Ohm R.A."/>
            <person name="Patyshakuliyeva A."/>
            <person name="Rokas A."/>
            <person name="Ruiz-Duenas F.J."/>
            <person name="Sabat G."/>
            <person name="Salamov A."/>
            <person name="Samejima M."/>
            <person name="Schmutz J."/>
            <person name="Slot J.C."/>
            <person name="St John F."/>
            <person name="Stenlid J."/>
            <person name="Sun H."/>
            <person name="Sun S."/>
            <person name="Syed K."/>
            <person name="Tsang A."/>
            <person name="Wiebenga A."/>
            <person name="Young D."/>
            <person name="Pisabarro A."/>
            <person name="Eastwood D.C."/>
            <person name="Martin F."/>
            <person name="Cullen D."/>
            <person name="Grigoriev I.V."/>
            <person name="Hibbett D.S."/>
        </authorList>
    </citation>
    <scope>NUCLEOTIDE SEQUENCE [LARGE SCALE GENOMIC DNA]</scope>
    <source>
        <strain evidence="5">FP-91666</strain>
    </source>
</reference>
<feature type="transmembrane region" description="Helical" evidence="2">
    <location>
        <begin position="133"/>
        <end position="156"/>
    </location>
</feature>
<dbReference type="eggNOG" id="ENOG502S3SS">
    <property type="taxonomic scope" value="Eukaryota"/>
</dbReference>
<evidence type="ECO:0000256" key="2">
    <source>
        <dbReference type="SAM" id="Phobius"/>
    </source>
</evidence>
<dbReference type="AlphaFoldDB" id="R7S0N8"/>
<dbReference type="PANTHER" id="PTHR40465:SF1">
    <property type="entry name" value="DUF6534 DOMAIN-CONTAINING PROTEIN"/>
    <property type="match status" value="1"/>
</dbReference>
<feature type="region of interest" description="Disordered" evidence="1">
    <location>
        <begin position="305"/>
        <end position="339"/>
    </location>
</feature>
<evidence type="ECO:0000256" key="1">
    <source>
        <dbReference type="SAM" id="MobiDB-lite"/>
    </source>
</evidence>
<dbReference type="KEGG" id="shs:STEHIDRAFT_126107"/>
<evidence type="ECO:0000313" key="4">
    <source>
        <dbReference type="EMBL" id="EIM80112.1"/>
    </source>
</evidence>
<feature type="compositionally biased region" description="Basic and acidic residues" evidence="1">
    <location>
        <begin position="323"/>
        <end position="339"/>
    </location>
</feature>
<dbReference type="OrthoDB" id="2562493at2759"/>
<proteinExistence type="predicted"/>
<keyword evidence="5" id="KW-1185">Reference proteome</keyword>
<feature type="domain" description="DUF6534" evidence="3">
    <location>
        <begin position="180"/>
        <end position="265"/>
    </location>
</feature>
<sequence length="339" mass="37164">MSAAAAMNGYTYDDAMALGVNLSLVLGPLVIASMINTFVYGICVMQFYEYFFARFHDGWKTTSFVIYLAILDTFAVCLNASLIWYYTVHGFGDVTVIGSTPWMYNIVPVLSVMASCPIQHFLAWRIKRLTKSWILFGVISTVSLVSAICGIVATALALQVGKVSNNTNLLPFADTWLAAATACDIGVTTMLLIFLTKSRTGFKKTNNLIEHLIKVSLESAVPVTIFTVCDLAILTTMPTSNVHMLFALGMGRVYTNTVLTTLNARLKYRIGSTQESTSNNHQTIKLSQYTHGQTQVRIDVQQDTMGDAPGFQKRTDPASGADYDMHGSSDGQDIKTHVV</sequence>
<dbReference type="Pfam" id="PF20152">
    <property type="entry name" value="DUF6534"/>
    <property type="match status" value="1"/>
</dbReference>
<feature type="transmembrane region" description="Helical" evidence="2">
    <location>
        <begin position="20"/>
        <end position="43"/>
    </location>
</feature>
<evidence type="ECO:0000313" key="5">
    <source>
        <dbReference type="Proteomes" id="UP000053927"/>
    </source>
</evidence>
<feature type="transmembrane region" description="Helical" evidence="2">
    <location>
        <begin position="64"/>
        <end position="86"/>
    </location>
</feature>
<gene>
    <name evidence="4" type="ORF">STEHIDRAFT_126107</name>
</gene>
<dbReference type="OMA" id="ANRIGHF"/>
<dbReference type="RefSeq" id="XP_007310727.1">
    <property type="nucleotide sequence ID" value="XM_007310665.1"/>
</dbReference>